<comment type="caution">
    <text evidence="1">The sequence shown here is derived from an EMBL/GenBank/DDBJ whole genome shotgun (WGS) entry which is preliminary data.</text>
</comment>
<name>A0A198UIE2_MORCA</name>
<dbReference type="AlphaFoldDB" id="A0A198UIE2"/>
<protein>
    <submittedName>
        <fullName evidence="1">Nicotinamidase family protein YcaC</fullName>
    </submittedName>
</protein>
<evidence type="ECO:0000313" key="1">
    <source>
        <dbReference type="EMBL" id="OAU96110.1"/>
    </source>
</evidence>
<sequence length="54" mass="6527">MQQEGAQLLTWFAMANKLRRDWREYMEGYTQLFYEINTEYSPLIDSYNAVKNAK</sequence>
<keyword evidence="2" id="KW-1185">Reference proteome</keyword>
<gene>
    <name evidence="1" type="ORF">AO384_1147</name>
</gene>
<reference evidence="1 2" key="1">
    <citation type="journal article" date="2016" name="Genome Biol. Evol.">
        <title>Comparative Genomic Analyses of the Moraxella catarrhalis Serosensitive and Seroresistant Lineages Demonstrate Their Independent Evolution.</title>
        <authorList>
            <person name="Earl J.P."/>
            <person name="de Vries S.P."/>
            <person name="Ahmed A."/>
            <person name="Powell E."/>
            <person name="Schultz M.P."/>
            <person name="Hermans P.W."/>
            <person name="Hill D.J."/>
            <person name="Zhou Z."/>
            <person name="Constantinidou C.I."/>
            <person name="Hu F.Z."/>
            <person name="Bootsma H.J."/>
            <person name="Ehrlich G.D."/>
        </authorList>
    </citation>
    <scope>NUCLEOTIDE SEQUENCE [LARGE SCALE GENOMIC DNA]</scope>
    <source>
        <strain evidence="1 2">Z7542</strain>
    </source>
</reference>
<dbReference type="Proteomes" id="UP000078228">
    <property type="component" value="Unassembled WGS sequence"/>
</dbReference>
<accession>A0A198UIE2</accession>
<dbReference type="EMBL" id="LXHC01000020">
    <property type="protein sequence ID" value="OAU96110.1"/>
    <property type="molecule type" value="Genomic_DNA"/>
</dbReference>
<organism evidence="1 2">
    <name type="scientific">Moraxella catarrhalis</name>
    <name type="common">Branhamella catarrhalis</name>
    <dbReference type="NCBI Taxonomy" id="480"/>
    <lineage>
        <taxon>Bacteria</taxon>
        <taxon>Pseudomonadati</taxon>
        <taxon>Pseudomonadota</taxon>
        <taxon>Gammaproteobacteria</taxon>
        <taxon>Moraxellales</taxon>
        <taxon>Moraxellaceae</taxon>
        <taxon>Moraxella</taxon>
    </lineage>
</organism>
<proteinExistence type="predicted"/>
<dbReference type="PATRIC" id="fig|480.237.peg.2141"/>
<evidence type="ECO:0000313" key="2">
    <source>
        <dbReference type="Proteomes" id="UP000078228"/>
    </source>
</evidence>